<dbReference type="GO" id="GO:0005634">
    <property type="term" value="C:nucleus"/>
    <property type="evidence" value="ECO:0007669"/>
    <property type="project" value="TreeGrafter"/>
</dbReference>
<evidence type="ECO:0000313" key="13">
    <source>
        <dbReference type="Proteomes" id="UP000198372"/>
    </source>
</evidence>
<name>A0A238FSV3_9BASI</name>
<evidence type="ECO:0000313" key="12">
    <source>
        <dbReference type="EMBL" id="SCV74934.1"/>
    </source>
</evidence>
<comment type="catalytic activity">
    <reaction evidence="8 11">
        <text>L-arginine + H2O = urea + L-ornithine</text>
        <dbReference type="Rhea" id="RHEA:20569"/>
        <dbReference type="ChEBI" id="CHEBI:15377"/>
        <dbReference type="ChEBI" id="CHEBI:16199"/>
        <dbReference type="ChEBI" id="CHEBI:32682"/>
        <dbReference type="ChEBI" id="CHEBI:46911"/>
        <dbReference type="EC" id="3.5.3.1"/>
    </reaction>
</comment>
<evidence type="ECO:0000256" key="9">
    <source>
        <dbReference type="PROSITE-ProRule" id="PRU00742"/>
    </source>
</evidence>
<sequence length="342" mass="36948">MSTHNFLKTPLTAGIVGCPFSGGQPKEGVDTGPLQLVEAGLLDDIKTLGYQVEFEGEDSLSTSLTSDQPDPDIGILRKPRLVSKVRFEDDCSIKQHQMSSCTISFTSQVTKELADKVFAHASQGHLTVTLGGDHSLARFAMGTVSGTFRAYPDAALIWIDAHADINTPLTTPSGNLHGCPVSFLMGLPGTSPEEIPEFGWCKPVLKPSRIVYIGLRDIDSGERKILKEHNIKSFSMFHVDKYGIGKVVDMALDHVGRDRPLHLSFDVDAMDPEVAPSTGTAVRGGLTFREGHYICEALAETGNLVSLDLMEVNPSLGDDRSVQQTISVGRSLVRCALGETLL</sequence>
<dbReference type="Pfam" id="PF00491">
    <property type="entry name" value="Arginase"/>
    <property type="match status" value="1"/>
</dbReference>
<dbReference type="UniPathway" id="UPA00158">
    <property type="reaction ID" value="UER00270"/>
</dbReference>
<evidence type="ECO:0000256" key="7">
    <source>
        <dbReference type="ARBA" id="ARBA00023211"/>
    </source>
</evidence>
<dbReference type="InterPro" id="IPR014033">
    <property type="entry name" value="Arginase"/>
</dbReference>
<dbReference type="GO" id="GO:0030145">
    <property type="term" value="F:manganese ion binding"/>
    <property type="evidence" value="ECO:0007669"/>
    <property type="project" value="TreeGrafter"/>
</dbReference>
<dbReference type="SUPFAM" id="SSF52768">
    <property type="entry name" value="Arginase/deacetylase"/>
    <property type="match status" value="1"/>
</dbReference>
<dbReference type="PANTHER" id="PTHR43782:SF3">
    <property type="entry name" value="ARGINASE"/>
    <property type="match status" value="1"/>
</dbReference>
<protein>
    <recommendedName>
        <fullName evidence="3 11">Arginase</fullName>
        <ecNumber evidence="2 11">3.5.3.1</ecNumber>
    </recommendedName>
</protein>
<dbReference type="FunFam" id="3.40.800.10:FF:000012">
    <property type="entry name" value="Arginase"/>
    <property type="match status" value="1"/>
</dbReference>
<keyword evidence="7 11" id="KW-0464">Manganese</keyword>
<dbReference type="PANTHER" id="PTHR43782">
    <property type="entry name" value="ARGINASE"/>
    <property type="match status" value="1"/>
</dbReference>
<evidence type="ECO:0000256" key="8">
    <source>
        <dbReference type="ARBA" id="ARBA00047391"/>
    </source>
</evidence>
<evidence type="ECO:0000256" key="4">
    <source>
        <dbReference type="ARBA" id="ARBA00022503"/>
    </source>
</evidence>
<comment type="cofactor">
    <cofactor evidence="11">
        <name>Mn(2+)</name>
        <dbReference type="ChEBI" id="CHEBI:29035"/>
    </cofactor>
    <text evidence="11">Binds 2 manganese ions per subunit.</text>
</comment>
<keyword evidence="4 11" id="KW-0056">Arginine metabolism</keyword>
<evidence type="ECO:0000256" key="5">
    <source>
        <dbReference type="ARBA" id="ARBA00022723"/>
    </source>
</evidence>
<dbReference type="InterPro" id="IPR020855">
    <property type="entry name" value="Ureohydrolase_Mn_BS"/>
</dbReference>
<dbReference type="CDD" id="cd09989">
    <property type="entry name" value="Arginase"/>
    <property type="match status" value="1"/>
</dbReference>
<dbReference type="Proteomes" id="UP000198372">
    <property type="component" value="Unassembled WGS sequence"/>
</dbReference>
<dbReference type="EC" id="3.5.3.1" evidence="2 11"/>
<dbReference type="STRING" id="269621.A0A238FSV3"/>
<evidence type="ECO:0000256" key="11">
    <source>
        <dbReference type="RuleBase" id="RU361159"/>
    </source>
</evidence>
<evidence type="ECO:0000256" key="1">
    <source>
        <dbReference type="ARBA" id="ARBA00005098"/>
    </source>
</evidence>
<keyword evidence="13" id="KW-1185">Reference proteome</keyword>
<dbReference type="Gene3D" id="3.40.800.10">
    <property type="entry name" value="Ureohydrolase domain"/>
    <property type="match status" value="1"/>
</dbReference>
<reference evidence="13" key="1">
    <citation type="submission" date="2016-09" db="EMBL/GenBank/DDBJ databases">
        <authorList>
            <person name="Jeantristanb JTB J.-T."/>
            <person name="Ricardo R."/>
        </authorList>
    </citation>
    <scope>NUCLEOTIDE SEQUENCE [LARGE SCALE GENOMIC DNA]</scope>
</reference>
<comment type="similarity">
    <text evidence="9 10">Belongs to the arginase family.</text>
</comment>
<dbReference type="PROSITE" id="PS51409">
    <property type="entry name" value="ARGINASE_2"/>
    <property type="match status" value="1"/>
</dbReference>
<organism evidence="12 13">
    <name type="scientific">Microbotryum intermedium</name>
    <dbReference type="NCBI Taxonomy" id="269621"/>
    <lineage>
        <taxon>Eukaryota</taxon>
        <taxon>Fungi</taxon>
        <taxon>Dikarya</taxon>
        <taxon>Basidiomycota</taxon>
        <taxon>Pucciniomycotina</taxon>
        <taxon>Microbotryomycetes</taxon>
        <taxon>Microbotryales</taxon>
        <taxon>Microbotryaceae</taxon>
        <taxon>Microbotryum</taxon>
    </lineage>
</organism>
<dbReference type="NCBIfam" id="TIGR01229">
    <property type="entry name" value="rocF_arginase"/>
    <property type="match status" value="1"/>
</dbReference>
<dbReference type="PROSITE" id="PS01053">
    <property type="entry name" value="ARGINASE_1"/>
    <property type="match status" value="1"/>
</dbReference>
<gene>
    <name evidence="12" type="ORF">BQ2448_7963</name>
</gene>
<keyword evidence="6 10" id="KW-0378">Hydrolase</keyword>
<dbReference type="GO" id="GO:0000050">
    <property type="term" value="P:urea cycle"/>
    <property type="evidence" value="ECO:0007669"/>
    <property type="project" value="UniProtKB-UniPathway"/>
</dbReference>
<evidence type="ECO:0000256" key="2">
    <source>
        <dbReference type="ARBA" id="ARBA00012168"/>
    </source>
</evidence>
<comment type="pathway">
    <text evidence="1">Nitrogen metabolism; urea cycle; L-ornithine and urea from L-arginine: step 1/1.</text>
</comment>
<accession>A0A238FSV3</accession>
<dbReference type="GO" id="GO:0006525">
    <property type="term" value="P:arginine metabolic process"/>
    <property type="evidence" value="ECO:0007669"/>
    <property type="project" value="UniProtKB-KW"/>
</dbReference>
<dbReference type="InterPro" id="IPR006035">
    <property type="entry name" value="Ureohydrolase"/>
</dbReference>
<dbReference type="AlphaFoldDB" id="A0A238FSV3"/>
<evidence type="ECO:0000256" key="6">
    <source>
        <dbReference type="ARBA" id="ARBA00022801"/>
    </source>
</evidence>
<dbReference type="GO" id="GO:0005829">
    <property type="term" value="C:cytosol"/>
    <property type="evidence" value="ECO:0007669"/>
    <property type="project" value="TreeGrafter"/>
</dbReference>
<evidence type="ECO:0000256" key="3">
    <source>
        <dbReference type="ARBA" id="ARBA00018123"/>
    </source>
</evidence>
<dbReference type="InterPro" id="IPR023696">
    <property type="entry name" value="Ureohydrolase_dom_sf"/>
</dbReference>
<evidence type="ECO:0000256" key="10">
    <source>
        <dbReference type="RuleBase" id="RU003684"/>
    </source>
</evidence>
<dbReference type="PRINTS" id="PR00116">
    <property type="entry name" value="ARGINASE"/>
</dbReference>
<dbReference type="EMBL" id="FMSP01000024">
    <property type="protein sequence ID" value="SCV74934.1"/>
    <property type="molecule type" value="Genomic_DNA"/>
</dbReference>
<dbReference type="GO" id="GO:0004053">
    <property type="term" value="F:arginase activity"/>
    <property type="evidence" value="ECO:0007669"/>
    <property type="project" value="UniProtKB-EC"/>
</dbReference>
<keyword evidence="5 11" id="KW-0479">Metal-binding</keyword>
<proteinExistence type="inferred from homology"/>
<dbReference type="OrthoDB" id="9992747at2759"/>